<keyword evidence="1" id="KW-0233">DNA recombination</keyword>
<dbReference type="OrthoDB" id="185455at2759"/>
<dbReference type="PANTHER" id="PTHR20973">
    <property type="entry name" value="NON-SMC ELEMENT 1-RELATED"/>
    <property type="match status" value="1"/>
</dbReference>
<organism evidence="2 3">
    <name type="scientific">Zygotorulaspora mrakii</name>
    <name type="common">Zygosaccharomyces mrakii</name>
    <dbReference type="NCBI Taxonomy" id="42260"/>
    <lineage>
        <taxon>Eukaryota</taxon>
        <taxon>Fungi</taxon>
        <taxon>Dikarya</taxon>
        <taxon>Ascomycota</taxon>
        <taxon>Saccharomycotina</taxon>
        <taxon>Saccharomycetes</taxon>
        <taxon>Saccharomycetales</taxon>
        <taxon>Saccharomycetaceae</taxon>
        <taxon>Zygotorulaspora</taxon>
    </lineage>
</organism>
<name>A0A7H9AWC8_ZYGMR</name>
<dbReference type="Proteomes" id="UP000509704">
    <property type="component" value="Chromosome 1"/>
</dbReference>
<keyword evidence="1" id="KW-0863">Zinc-finger</keyword>
<keyword evidence="1" id="KW-0833">Ubl conjugation pathway</keyword>
<reference evidence="2 3" key="1">
    <citation type="submission" date="2020-07" db="EMBL/GenBank/DDBJ databases">
        <title>The yeast mating-type switching endonuclease HO is a domesticated member of an unorthodox homing genetic element family.</title>
        <authorList>
            <person name="Coughlan A.Y."/>
            <person name="Lombardi L."/>
            <person name="Braun-Galleani S."/>
            <person name="Martos A.R."/>
            <person name="Galeote V."/>
            <person name="Bigey F."/>
            <person name="Dequin S."/>
            <person name="Byrne K.P."/>
            <person name="Wolfe K.H."/>
        </authorList>
    </citation>
    <scope>NUCLEOTIDE SEQUENCE [LARGE SCALE GENOMIC DNA]</scope>
    <source>
        <strain evidence="2 3">NRRL Y-6702</strain>
    </source>
</reference>
<accession>A0A7H9AWC8</accession>
<dbReference type="GO" id="GO:0000724">
    <property type="term" value="P:double-strand break repair via homologous recombination"/>
    <property type="evidence" value="ECO:0007669"/>
    <property type="project" value="TreeGrafter"/>
</dbReference>
<keyword evidence="1" id="KW-0234">DNA repair</keyword>
<comment type="catalytic activity">
    <reaction evidence="1">
        <text>S-ubiquitinyl-[E2 ubiquitin-conjugating enzyme]-L-cysteine + [acceptor protein]-L-lysine = [E2 ubiquitin-conjugating enzyme]-L-cysteine + N(6)-ubiquitinyl-[acceptor protein]-L-lysine.</text>
        <dbReference type="EC" id="2.3.2.27"/>
    </reaction>
</comment>
<dbReference type="EMBL" id="CP058604">
    <property type="protein sequence ID" value="QLG70571.1"/>
    <property type="molecule type" value="Genomic_DNA"/>
</dbReference>
<gene>
    <name evidence="2" type="ORF">HG535_0A05120</name>
</gene>
<dbReference type="GO" id="GO:0008270">
    <property type="term" value="F:zinc ion binding"/>
    <property type="evidence" value="ECO:0007669"/>
    <property type="project" value="UniProtKB-KW"/>
</dbReference>
<evidence type="ECO:0000313" key="3">
    <source>
        <dbReference type="Proteomes" id="UP000509704"/>
    </source>
</evidence>
<dbReference type="GO" id="GO:0030915">
    <property type="term" value="C:Smc5-Smc6 complex"/>
    <property type="evidence" value="ECO:0007669"/>
    <property type="project" value="UniProtKB-UniRule"/>
</dbReference>
<dbReference type="GO" id="GO:0005634">
    <property type="term" value="C:nucleus"/>
    <property type="evidence" value="ECO:0007669"/>
    <property type="project" value="UniProtKB-SubCell"/>
</dbReference>
<dbReference type="PANTHER" id="PTHR20973:SF0">
    <property type="entry name" value="NON-STRUCTURAL MAINTENANCE OF CHROMOSOMES ELEMENT 1 HOMOLOG"/>
    <property type="match status" value="1"/>
</dbReference>
<keyword evidence="3" id="KW-1185">Reference proteome</keyword>
<dbReference type="GO" id="GO:0061630">
    <property type="term" value="F:ubiquitin protein ligase activity"/>
    <property type="evidence" value="ECO:0007669"/>
    <property type="project" value="UniProtKB-EC"/>
</dbReference>
<dbReference type="InterPro" id="IPR036388">
    <property type="entry name" value="WH-like_DNA-bd_sf"/>
</dbReference>
<keyword evidence="1" id="KW-0862">Zinc</keyword>
<dbReference type="EC" id="2.3.2.27" evidence="1"/>
<keyword evidence="1" id="KW-0227">DNA damage</keyword>
<dbReference type="GeneID" id="59234207"/>
<dbReference type="RefSeq" id="XP_037142299.1">
    <property type="nucleotide sequence ID" value="XM_037286404.1"/>
</dbReference>
<dbReference type="Pfam" id="PF07574">
    <property type="entry name" value="SMC_Nse1"/>
    <property type="match status" value="1"/>
</dbReference>
<dbReference type="AlphaFoldDB" id="A0A7H9AWC8"/>
<keyword evidence="1" id="KW-0539">Nucleus</keyword>
<keyword evidence="1" id="KW-0479">Metal-binding</keyword>
<comment type="subunit">
    <text evidence="1">Component of the Smc5-Smc6 complex.</text>
</comment>
<keyword evidence="1" id="KW-0808">Transferase</keyword>
<protein>
    <recommendedName>
        <fullName evidence="1">Non-structural maintenance of chromosomes element 1 homolog</fullName>
        <ecNumber evidence="1">2.3.2.27</ecNumber>
    </recommendedName>
</protein>
<evidence type="ECO:0000313" key="2">
    <source>
        <dbReference type="EMBL" id="QLG70571.1"/>
    </source>
</evidence>
<comment type="similarity">
    <text evidence="1">Belongs to the NSE1 family.</text>
</comment>
<dbReference type="Gene3D" id="1.10.10.10">
    <property type="entry name" value="Winged helix-like DNA-binding domain superfamily/Winged helix DNA-binding domain"/>
    <property type="match status" value="1"/>
</dbReference>
<comment type="subcellular location">
    <subcellularLocation>
        <location evidence="1">Nucleus</location>
    </subcellularLocation>
</comment>
<evidence type="ECO:0000256" key="1">
    <source>
        <dbReference type="RuleBase" id="RU368018"/>
    </source>
</evidence>
<proteinExistence type="inferred from homology"/>
<dbReference type="InterPro" id="IPR011513">
    <property type="entry name" value="Nse1"/>
</dbReference>
<dbReference type="KEGG" id="zmk:HG535_0A05120"/>
<sequence>MSEDTLDVSDSLDILSEEQLCRYLLQFIFECRGICHENLLLSALMKVQERCVNGAESSSWSVEQWQSRLAELINKWNVKLSLLDYKIIRVNHGIGKKCASNMIRNLDNFSFPDSNRFYVYVNSKTSDEMKLATRFSAREIEFIKWSLERIISAGLKIHEGILDDDDALVKEIDLIRRSVTGSDVPRWDNSCSFTVGSMELSQYGPMNALEIEGLIEKLIHLKWFYKNRRGEVGMDLKAIVELEDNLIESFQLVRCPVCDTLTLHGVMINGQENQSATYWHADCYQHYITHVGHDYLGTSLITNGIYVI</sequence>
<comment type="function">
    <text evidence="1">Acts in a DNA repair pathway for removal of UV-induced DNA damage that is distinct from classical nucleotide excision repair and in repair of ionizing radiation damage. Functions in homologous recombination repair of DNA double strand breaks and in recovery of stalled replication forks.</text>
</comment>